<accession>A0A840CSL0</accession>
<dbReference type="RefSeq" id="WP_183305682.1">
    <property type="nucleotide sequence ID" value="NZ_JACIEP010000002.1"/>
</dbReference>
<dbReference type="AlphaFoldDB" id="A0A840CSL0"/>
<keyword evidence="2" id="KW-0812">Transmembrane</keyword>
<evidence type="ECO:0000256" key="3">
    <source>
        <dbReference type="SAM" id="SignalP"/>
    </source>
</evidence>
<feature type="chain" id="PRO_5032647121" description="DUF6377 domain-containing protein" evidence="3">
    <location>
        <begin position="20"/>
        <end position="550"/>
    </location>
</feature>
<evidence type="ECO:0000256" key="1">
    <source>
        <dbReference type="SAM" id="Coils"/>
    </source>
</evidence>
<feature type="signal peptide" evidence="3">
    <location>
        <begin position="1"/>
        <end position="19"/>
    </location>
</feature>
<dbReference type="Proteomes" id="UP000555103">
    <property type="component" value="Unassembled WGS sequence"/>
</dbReference>
<reference evidence="5 6" key="1">
    <citation type="submission" date="2020-08" db="EMBL/GenBank/DDBJ databases">
        <title>Genomic Encyclopedia of Type Strains, Phase IV (KMG-IV): sequencing the most valuable type-strain genomes for metagenomic binning, comparative biology and taxonomic classification.</title>
        <authorList>
            <person name="Goeker M."/>
        </authorList>
    </citation>
    <scope>NUCLEOTIDE SEQUENCE [LARGE SCALE GENOMIC DNA]</scope>
    <source>
        <strain evidence="5 6">DSM 104969</strain>
    </source>
</reference>
<proteinExistence type="predicted"/>
<protein>
    <recommendedName>
        <fullName evidence="4">DUF6377 domain-containing protein</fullName>
    </recommendedName>
</protein>
<keyword evidence="6" id="KW-1185">Reference proteome</keyword>
<evidence type="ECO:0000256" key="2">
    <source>
        <dbReference type="SAM" id="Phobius"/>
    </source>
</evidence>
<name>A0A840CSL0_9BACT</name>
<feature type="domain" description="DUF6377" evidence="4">
    <location>
        <begin position="256"/>
        <end position="510"/>
    </location>
</feature>
<sequence>MRYFIPIIFILFMATSVSANRSNLDSLLVELDKVLENEKEYSRQKEDYLEKLKEQFHNQNIRKEDQYFICLNIAKEYETFICDSAIIYSKKAASIAEDTENMNWINDSKIQWARSEARAGMFTKSIEILNTIRRGELKKYQLVDYYRTYSDAYIYWLEYQDHYDIGELVRKRETYQDSLLQVVETNSFEHAINYGTRYIEIKDFKNAERVLFAYFPKVKTDTKEYALITSILAYYYQQKGDREKEMEYLALSAITDIKVPVKENLSLRTLAVLLFEDGDIWRANRYIKKSLDDANFYNARLRNIQTSKLLPIIDKAYQLDREAQQQKLRVLLIAVSILSVILLVAIIFVVLQMRKLSKAKQHIEEINSRLNELNVVLQDANKKQKQTNISLAEANHIKEQFISNFLDICTEYIEKLEAFKITVNRKIKSGQTADLLKLTSKTENSAQELKELYTNFDKAFLNIYPAFIEEFNNLLRTEERYAVSQDKSLNQELRVFALIKLGIKDTNKIATFLHYTPRTVYNYRSKVKSKALNPEEDFEEKVKHICLNNF</sequence>
<evidence type="ECO:0000313" key="6">
    <source>
        <dbReference type="Proteomes" id="UP000555103"/>
    </source>
</evidence>
<evidence type="ECO:0000313" key="5">
    <source>
        <dbReference type="EMBL" id="MBB4034723.1"/>
    </source>
</evidence>
<comment type="caution">
    <text evidence="5">The sequence shown here is derived from an EMBL/GenBank/DDBJ whole genome shotgun (WGS) entry which is preliminary data.</text>
</comment>
<feature type="coiled-coil region" evidence="1">
    <location>
        <begin position="24"/>
        <end position="55"/>
    </location>
</feature>
<dbReference type="Pfam" id="PF19904">
    <property type="entry name" value="DUF6377"/>
    <property type="match status" value="1"/>
</dbReference>
<feature type="coiled-coil region" evidence="1">
    <location>
        <begin position="356"/>
        <end position="383"/>
    </location>
</feature>
<gene>
    <name evidence="5" type="ORF">GGR21_000610</name>
</gene>
<keyword evidence="3" id="KW-0732">Signal</keyword>
<organism evidence="5 6">
    <name type="scientific">Dysgonomonas hofstadii</name>
    <dbReference type="NCBI Taxonomy" id="637886"/>
    <lineage>
        <taxon>Bacteria</taxon>
        <taxon>Pseudomonadati</taxon>
        <taxon>Bacteroidota</taxon>
        <taxon>Bacteroidia</taxon>
        <taxon>Bacteroidales</taxon>
        <taxon>Dysgonomonadaceae</taxon>
        <taxon>Dysgonomonas</taxon>
    </lineage>
</organism>
<keyword evidence="2" id="KW-0472">Membrane</keyword>
<keyword evidence="2" id="KW-1133">Transmembrane helix</keyword>
<keyword evidence="1" id="KW-0175">Coiled coil</keyword>
<dbReference type="InterPro" id="IPR045957">
    <property type="entry name" value="DUF6377"/>
</dbReference>
<dbReference type="EMBL" id="JACIEP010000002">
    <property type="protein sequence ID" value="MBB4034723.1"/>
    <property type="molecule type" value="Genomic_DNA"/>
</dbReference>
<feature type="transmembrane region" description="Helical" evidence="2">
    <location>
        <begin position="330"/>
        <end position="351"/>
    </location>
</feature>
<evidence type="ECO:0000259" key="4">
    <source>
        <dbReference type="Pfam" id="PF19904"/>
    </source>
</evidence>